<keyword evidence="9" id="KW-0808">Transferase</keyword>
<dbReference type="SUPFAM" id="SSF53383">
    <property type="entry name" value="PLP-dependent transferases"/>
    <property type="match status" value="1"/>
</dbReference>
<evidence type="ECO:0000313" key="10">
    <source>
        <dbReference type="Proteomes" id="UP000076023"/>
    </source>
</evidence>
<dbReference type="AlphaFoldDB" id="A0A146G8V1"/>
<dbReference type="InterPro" id="IPR015421">
    <property type="entry name" value="PyrdxlP-dep_Trfase_major"/>
</dbReference>
<keyword evidence="10" id="KW-1185">Reference proteome</keyword>
<dbReference type="STRING" id="690879.TSACC_22361"/>
<reference evidence="10" key="1">
    <citation type="journal article" date="2017" name="Genome Announc.">
        <title>Draft Genome Sequence of Terrimicrobium sacchariphilum NM-5T, a Facultative Anaerobic Soil Bacterium of the Class Spartobacteria.</title>
        <authorList>
            <person name="Qiu Y.L."/>
            <person name="Tourlousse D.M."/>
            <person name="Matsuura N."/>
            <person name="Ohashi A."/>
            <person name="Sekiguchi Y."/>
        </authorList>
    </citation>
    <scope>NUCLEOTIDE SEQUENCE [LARGE SCALE GENOMIC DNA]</scope>
    <source>
        <strain evidence="10">NM-5</strain>
    </source>
</reference>
<dbReference type="InterPro" id="IPR015422">
    <property type="entry name" value="PyrdxlP-dep_Trfase_small"/>
</dbReference>
<evidence type="ECO:0000313" key="9">
    <source>
        <dbReference type="EMBL" id="GAT33940.1"/>
    </source>
</evidence>
<dbReference type="PANTHER" id="PTHR21152">
    <property type="entry name" value="AMINOTRANSFERASE CLASS V"/>
    <property type="match status" value="1"/>
</dbReference>
<gene>
    <name evidence="9" type="ORF">TSACC_22361</name>
</gene>
<feature type="domain" description="Aminotransferase class V" evidence="8">
    <location>
        <begin position="89"/>
        <end position="315"/>
    </location>
</feature>
<evidence type="ECO:0000256" key="7">
    <source>
        <dbReference type="RuleBase" id="RU004504"/>
    </source>
</evidence>
<evidence type="ECO:0000259" key="8">
    <source>
        <dbReference type="Pfam" id="PF00266"/>
    </source>
</evidence>
<dbReference type="PANTHER" id="PTHR21152:SF40">
    <property type="entry name" value="ALANINE--GLYOXYLATE AMINOTRANSFERASE"/>
    <property type="match status" value="1"/>
</dbReference>
<sequence length="359" mass="39964">MPRSHVKLFIPGPIEVSEKTYRAMTEPMIGHRSGDFKALYGGIQPKLQELFGTKRPVFLSTSSAWGVMEGSIRNLVGKKVLNCMCGAFSDKWFDVSKRVGKAADTLQVEWGKPVLPEQIEAKLSEGGFDAVTLIHNETSTGVRSPLPEIAEVMKKFPDVMLIVDTVSSFSTESIPMDELGIDVLLTGSQKALALPPGLALFSVSERAMERAKTIEGRGYYFDFVEFAKNQEQDMTPSTPVIPLIYALRSKLEDIFSEGLENRFARHKKLNSIVHEWVKSKGFEFFAPEGYRSLSLTCVANNRDVDVAAWIKRLREKHQFVIDGGYGKLKGKTFRISNMGDETEETIGELLAALDDTLEA</sequence>
<dbReference type="Gene3D" id="3.90.1150.10">
    <property type="entry name" value="Aspartate Aminotransferase, domain 1"/>
    <property type="match status" value="1"/>
</dbReference>
<dbReference type="PIRSF" id="PIRSF000524">
    <property type="entry name" value="SPT"/>
    <property type="match status" value="1"/>
</dbReference>
<dbReference type="InParanoid" id="A0A146G8V1"/>
<comment type="caution">
    <text evidence="9">The sequence shown here is derived from an EMBL/GenBank/DDBJ whole genome shotgun (WGS) entry which is preliminary data.</text>
</comment>
<keyword evidence="3 5" id="KW-0663">Pyridoxal phosphate</keyword>
<dbReference type="RefSeq" id="WP_075079615.1">
    <property type="nucleotide sequence ID" value="NZ_BDCO01000002.1"/>
</dbReference>
<proteinExistence type="inferred from homology"/>
<dbReference type="Proteomes" id="UP000076023">
    <property type="component" value="Unassembled WGS sequence"/>
</dbReference>
<evidence type="ECO:0000256" key="1">
    <source>
        <dbReference type="ARBA" id="ARBA00001933"/>
    </source>
</evidence>
<organism evidence="9 10">
    <name type="scientific">Terrimicrobium sacchariphilum</name>
    <dbReference type="NCBI Taxonomy" id="690879"/>
    <lineage>
        <taxon>Bacteria</taxon>
        <taxon>Pseudomonadati</taxon>
        <taxon>Verrucomicrobiota</taxon>
        <taxon>Terrimicrobiia</taxon>
        <taxon>Terrimicrobiales</taxon>
        <taxon>Terrimicrobiaceae</taxon>
        <taxon>Terrimicrobium</taxon>
    </lineage>
</organism>
<feature type="binding site" evidence="4">
    <location>
        <position position="334"/>
    </location>
    <ligand>
        <name>substrate</name>
    </ligand>
</feature>
<dbReference type="Gene3D" id="3.40.640.10">
    <property type="entry name" value="Type I PLP-dependent aspartate aminotransferase-like (Major domain)"/>
    <property type="match status" value="1"/>
</dbReference>
<evidence type="ECO:0000256" key="6">
    <source>
        <dbReference type="RuleBase" id="RU004075"/>
    </source>
</evidence>
<comment type="cofactor">
    <cofactor evidence="1 5 7">
        <name>pyridoxal 5'-phosphate</name>
        <dbReference type="ChEBI" id="CHEBI:597326"/>
    </cofactor>
</comment>
<evidence type="ECO:0000256" key="5">
    <source>
        <dbReference type="PIRSR" id="PIRSR000524-50"/>
    </source>
</evidence>
<dbReference type="GO" id="GO:0008453">
    <property type="term" value="F:alanine-glyoxylate transaminase activity"/>
    <property type="evidence" value="ECO:0007669"/>
    <property type="project" value="TreeGrafter"/>
</dbReference>
<dbReference type="Pfam" id="PF00266">
    <property type="entry name" value="Aminotran_5"/>
    <property type="match status" value="1"/>
</dbReference>
<name>A0A146G8V1_TERSA</name>
<evidence type="ECO:0000256" key="4">
    <source>
        <dbReference type="PIRSR" id="PIRSR000524-1"/>
    </source>
</evidence>
<dbReference type="GO" id="GO:0004760">
    <property type="term" value="F:L-serine-pyruvate transaminase activity"/>
    <property type="evidence" value="ECO:0007669"/>
    <property type="project" value="TreeGrafter"/>
</dbReference>
<feature type="modified residue" description="N6-(pyridoxal phosphate)lysine" evidence="5">
    <location>
        <position position="190"/>
    </location>
</feature>
<accession>A0A146G8V1</accession>
<dbReference type="InterPro" id="IPR020578">
    <property type="entry name" value="Aminotrans_V_PyrdxlP_BS"/>
</dbReference>
<protein>
    <submittedName>
        <fullName evidence="9">Aspartate aminotransferase</fullName>
    </submittedName>
</protein>
<keyword evidence="9" id="KW-0032">Aminotransferase</keyword>
<dbReference type="InterPro" id="IPR024169">
    <property type="entry name" value="SP_NH2Trfase/AEP_transaminase"/>
</dbReference>
<dbReference type="InterPro" id="IPR000192">
    <property type="entry name" value="Aminotrans_V_dom"/>
</dbReference>
<evidence type="ECO:0000256" key="3">
    <source>
        <dbReference type="ARBA" id="ARBA00022898"/>
    </source>
</evidence>
<dbReference type="InterPro" id="IPR015424">
    <property type="entry name" value="PyrdxlP-dep_Trfase"/>
</dbReference>
<dbReference type="EMBL" id="BDCO01000002">
    <property type="protein sequence ID" value="GAT33940.1"/>
    <property type="molecule type" value="Genomic_DNA"/>
</dbReference>
<dbReference type="GO" id="GO:0019265">
    <property type="term" value="P:glycine biosynthetic process, by transamination of glyoxylate"/>
    <property type="evidence" value="ECO:0007669"/>
    <property type="project" value="TreeGrafter"/>
</dbReference>
<comment type="similarity">
    <text evidence="2 6">Belongs to the class-V pyridoxal-phosphate-dependent aminotransferase family.</text>
</comment>
<dbReference type="OrthoDB" id="389074at2"/>
<evidence type="ECO:0000256" key="2">
    <source>
        <dbReference type="ARBA" id="ARBA00009236"/>
    </source>
</evidence>
<dbReference type="PROSITE" id="PS00595">
    <property type="entry name" value="AA_TRANSFER_CLASS_5"/>
    <property type="match status" value="1"/>
</dbReference>